<keyword evidence="2" id="KW-1185">Reference proteome</keyword>
<comment type="caution">
    <text evidence="1">The sequence shown here is derived from an EMBL/GenBank/DDBJ whole genome shotgun (WGS) entry which is preliminary data.</text>
</comment>
<sequence length="211" mass="24152">MYQSAQGNIQYYVVNDALQKWQKGEVPTEEAYQQSLNAANRALESQPESAHYILTLAKVLEWGMHFHFETSAAERLIPLYKKAISLRPDWPVAYADYGFVLAFWGNDLPGAVTQLQQAEYYGPFLPEVLRQQLVVGLANWDDMSTPDKAWLLKVTGRAAEAHWPTFSTMRDLIKQYRREAVVCAYLFNRTPALSEDRLKHLKKLCAHPAAF</sequence>
<evidence type="ECO:0008006" key="3">
    <source>
        <dbReference type="Google" id="ProtNLM"/>
    </source>
</evidence>
<organism evidence="1 2">
    <name type="scientific">Bowmanella yangjiangensis</name>
    <dbReference type="NCBI Taxonomy" id="2811230"/>
    <lineage>
        <taxon>Bacteria</taxon>
        <taxon>Pseudomonadati</taxon>
        <taxon>Pseudomonadota</taxon>
        <taxon>Gammaproteobacteria</taxon>
        <taxon>Alteromonadales</taxon>
        <taxon>Alteromonadaceae</taxon>
        <taxon>Bowmanella</taxon>
    </lineage>
</organism>
<proteinExistence type="predicted"/>
<accession>A0ABS3CSY8</accession>
<gene>
    <name evidence="1" type="ORF">J0A65_10185</name>
</gene>
<evidence type="ECO:0000313" key="2">
    <source>
        <dbReference type="Proteomes" id="UP000663992"/>
    </source>
</evidence>
<dbReference type="InterPro" id="IPR011990">
    <property type="entry name" value="TPR-like_helical_dom_sf"/>
</dbReference>
<name>A0ABS3CSY8_9ALTE</name>
<reference evidence="1 2" key="1">
    <citation type="submission" date="2021-03" db="EMBL/GenBank/DDBJ databases">
        <title>novel species isolated from a fishpond in China.</title>
        <authorList>
            <person name="Lu H."/>
            <person name="Cai Z."/>
        </authorList>
    </citation>
    <scope>NUCLEOTIDE SEQUENCE [LARGE SCALE GENOMIC DNA]</scope>
    <source>
        <strain evidence="1 2">Y57</strain>
    </source>
</reference>
<dbReference type="EMBL" id="JAFKCS010000008">
    <property type="protein sequence ID" value="MBN7820233.1"/>
    <property type="molecule type" value="Genomic_DNA"/>
</dbReference>
<dbReference type="Gene3D" id="1.25.40.10">
    <property type="entry name" value="Tetratricopeptide repeat domain"/>
    <property type="match status" value="1"/>
</dbReference>
<protein>
    <recommendedName>
        <fullName evidence="3">Tetratricopeptide repeat protein</fullName>
    </recommendedName>
</protein>
<dbReference type="RefSeq" id="WP_206594073.1">
    <property type="nucleotide sequence ID" value="NZ_JAFKCS010000008.1"/>
</dbReference>
<evidence type="ECO:0000313" key="1">
    <source>
        <dbReference type="EMBL" id="MBN7820233.1"/>
    </source>
</evidence>
<dbReference type="Proteomes" id="UP000663992">
    <property type="component" value="Unassembled WGS sequence"/>
</dbReference>
<dbReference type="SUPFAM" id="SSF48452">
    <property type="entry name" value="TPR-like"/>
    <property type="match status" value="1"/>
</dbReference>